<protein>
    <recommendedName>
        <fullName evidence="4">SPOR domain-containing protein</fullName>
    </recommendedName>
</protein>
<dbReference type="Proteomes" id="UP000030700">
    <property type="component" value="Unassembled WGS sequence"/>
</dbReference>
<reference evidence="2 3" key="1">
    <citation type="journal article" date="2015" name="PeerJ">
        <title>First genomic representation of candidate bacterial phylum KSB3 points to enhanced environmental sensing as a trigger of wastewater bulking.</title>
        <authorList>
            <person name="Sekiguchi Y."/>
            <person name="Ohashi A."/>
            <person name="Parks D.H."/>
            <person name="Yamauchi T."/>
            <person name="Tyson G.W."/>
            <person name="Hugenholtz P."/>
        </authorList>
    </citation>
    <scope>NUCLEOTIDE SEQUENCE [LARGE SCALE GENOMIC DNA]</scope>
</reference>
<keyword evidence="3" id="KW-1185">Reference proteome</keyword>
<dbReference type="HOGENOM" id="CLU_707252_0_0_0"/>
<feature type="region of interest" description="Disordered" evidence="1">
    <location>
        <begin position="140"/>
        <end position="167"/>
    </location>
</feature>
<proteinExistence type="predicted"/>
<sequence>MIGKIVIGLIALLVLVGGIVGGVIYWNKLNAPETPVAGTAIGNDALDIAETSPATDVAPDAAGDTAAPEAPSTAETPVSRVENGNVEVEVPIGEESGEPVADIQPEVATTNRSVAERPVERPTTATREPRTVVGEIVDTTPVNTPAEGSSTAQGITIEPAPTPTPTPAVVTPVPTPVPTQVVPKGNFAVSSTTPVLGSQLPEIRKAMSRLGVQLVEQRGNQYPQQAYRVSIGYFVQKIEADNWGRTYLRPQRFEYNVYPVQGMYSIQIGVYTNRENVDRQISKLYQAFPGWRLPIRTEMTTIMQPTYKLSIRGIPETLARRIQSELFRFQIATELFSIS</sequence>
<organism evidence="2 3">
    <name type="scientific">Candidatus Moduliflexus flocculans</name>
    <dbReference type="NCBI Taxonomy" id="1499966"/>
    <lineage>
        <taxon>Bacteria</taxon>
        <taxon>Candidatus Moduliflexota</taxon>
        <taxon>Candidatus Moduliflexia</taxon>
        <taxon>Candidatus Moduliflexales</taxon>
        <taxon>Candidatus Moduliflexaceae</taxon>
    </lineage>
</organism>
<evidence type="ECO:0000256" key="1">
    <source>
        <dbReference type="SAM" id="MobiDB-lite"/>
    </source>
</evidence>
<dbReference type="AlphaFoldDB" id="A0A0S6VPI2"/>
<evidence type="ECO:0000313" key="2">
    <source>
        <dbReference type="EMBL" id="GAK48823.1"/>
    </source>
</evidence>
<gene>
    <name evidence="2" type="ORF">U14_00031</name>
</gene>
<feature type="compositionally biased region" description="Low complexity" evidence="1">
    <location>
        <begin position="65"/>
        <end position="77"/>
    </location>
</feature>
<feature type="region of interest" description="Disordered" evidence="1">
    <location>
        <begin position="55"/>
        <end position="84"/>
    </location>
</feature>
<evidence type="ECO:0000313" key="3">
    <source>
        <dbReference type="Proteomes" id="UP000030700"/>
    </source>
</evidence>
<dbReference type="EMBL" id="DF820455">
    <property type="protein sequence ID" value="GAK48823.1"/>
    <property type="molecule type" value="Genomic_DNA"/>
</dbReference>
<accession>A0A0S6VPI2</accession>
<name>A0A0S6VPI2_9BACT</name>
<feature type="compositionally biased region" description="Polar residues" evidence="1">
    <location>
        <begin position="140"/>
        <end position="154"/>
    </location>
</feature>
<evidence type="ECO:0008006" key="4">
    <source>
        <dbReference type="Google" id="ProtNLM"/>
    </source>
</evidence>